<dbReference type="GO" id="GO:0003677">
    <property type="term" value="F:DNA binding"/>
    <property type="evidence" value="ECO:0007669"/>
    <property type="project" value="UniProtKB-UniRule"/>
</dbReference>
<evidence type="ECO:0000313" key="4">
    <source>
        <dbReference type="EMBL" id="MBV7276596.1"/>
    </source>
</evidence>
<dbReference type="EMBL" id="JAEEGC010000191">
    <property type="protein sequence ID" value="MBV7276596.1"/>
    <property type="molecule type" value="Genomic_DNA"/>
</dbReference>
<protein>
    <submittedName>
        <fullName evidence="4">TetR/AcrR family transcriptional regulator</fullName>
    </submittedName>
</protein>
<keyword evidence="5" id="KW-1185">Reference proteome</keyword>
<name>A0A949TZL8_9CLOT</name>
<reference evidence="4" key="1">
    <citation type="submission" date="2020-12" db="EMBL/GenBank/DDBJ databases">
        <title>Clostridium thailandense sp. nov., a novel acetogenic bacterium isolated from peat land soil in Thailand.</title>
        <authorList>
            <person name="Chaikitkaew S."/>
            <person name="Birkeland N.K."/>
        </authorList>
    </citation>
    <scope>NUCLEOTIDE SEQUENCE</scope>
    <source>
        <strain evidence="4">PL3</strain>
    </source>
</reference>
<evidence type="ECO:0000256" key="2">
    <source>
        <dbReference type="PROSITE-ProRule" id="PRU00335"/>
    </source>
</evidence>
<dbReference type="RefSeq" id="WP_218323677.1">
    <property type="nucleotide sequence ID" value="NZ_JAEEGC010000191.1"/>
</dbReference>
<dbReference type="PROSITE" id="PS50977">
    <property type="entry name" value="HTH_TETR_2"/>
    <property type="match status" value="1"/>
</dbReference>
<evidence type="ECO:0000259" key="3">
    <source>
        <dbReference type="PROSITE" id="PS50977"/>
    </source>
</evidence>
<evidence type="ECO:0000256" key="1">
    <source>
        <dbReference type="ARBA" id="ARBA00023125"/>
    </source>
</evidence>
<sequence length="208" mass="24497">MESKDMIMEAAKKLFFEKGYNKTTTREIAETANVNLGLIPYYFKKKGRIAQIIYDNLIDDLFNLEDLKIFECTNSIERLFMSLILIHKRFLENKSYSKFYLELIYDDIVTSKPHKYTISIIEEIIDEFNIKVSEADLYNYMIIIKGAERSLIKKKLENKLRISYVEINKLLVLNNLLLLGIDRKLIDQSLDNCITTIKNHGLFDDLFK</sequence>
<feature type="domain" description="HTH tetR-type" evidence="3">
    <location>
        <begin position="1"/>
        <end position="61"/>
    </location>
</feature>
<feature type="DNA-binding region" description="H-T-H motif" evidence="2">
    <location>
        <begin position="24"/>
        <end position="43"/>
    </location>
</feature>
<proteinExistence type="predicted"/>
<accession>A0A949TZL8</accession>
<keyword evidence="1 2" id="KW-0238">DNA-binding</keyword>
<evidence type="ECO:0000313" key="5">
    <source>
        <dbReference type="Proteomes" id="UP000694308"/>
    </source>
</evidence>
<dbReference type="Pfam" id="PF00440">
    <property type="entry name" value="TetR_N"/>
    <property type="match status" value="1"/>
</dbReference>
<comment type="caution">
    <text evidence="4">The sequence shown here is derived from an EMBL/GenBank/DDBJ whole genome shotgun (WGS) entry which is preliminary data.</text>
</comment>
<dbReference type="InterPro" id="IPR001647">
    <property type="entry name" value="HTH_TetR"/>
</dbReference>
<dbReference type="Proteomes" id="UP000694308">
    <property type="component" value="Unassembled WGS sequence"/>
</dbReference>
<dbReference type="AlphaFoldDB" id="A0A949TZL8"/>
<gene>
    <name evidence="4" type="ORF">I6U48_27365</name>
</gene>
<organism evidence="4 5">
    <name type="scientific">Clostridium thailandense</name>
    <dbReference type="NCBI Taxonomy" id="2794346"/>
    <lineage>
        <taxon>Bacteria</taxon>
        <taxon>Bacillati</taxon>
        <taxon>Bacillota</taxon>
        <taxon>Clostridia</taxon>
        <taxon>Eubacteriales</taxon>
        <taxon>Clostridiaceae</taxon>
        <taxon>Clostridium</taxon>
    </lineage>
</organism>